<dbReference type="AlphaFoldDB" id="A0A3B1BS96"/>
<dbReference type="InterPro" id="IPR036291">
    <property type="entry name" value="NAD(P)-bd_dom_sf"/>
</dbReference>
<organism evidence="2">
    <name type="scientific">hydrothermal vent metagenome</name>
    <dbReference type="NCBI Taxonomy" id="652676"/>
    <lineage>
        <taxon>unclassified sequences</taxon>
        <taxon>metagenomes</taxon>
        <taxon>ecological metagenomes</taxon>
    </lineage>
</organism>
<dbReference type="PANTHER" id="PTHR10491:SF4">
    <property type="entry name" value="METHIONINE ADENOSYLTRANSFERASE 2 SUBUNIT BETA"/>
    <property type="match status" value="1"/>
</dbReference>
<evidence type="ECO:0000313" key="2">
    <source>
        <dbReference type="EMBL" id="VAX13540.1"/>
    </source>
</evidence>
<dbReference type="Pfam" id="PF04321">
    <property type="entry name" value="RmlD_sub_bind"/>
    <property type="match status" value="1"/>
</dbReference>
<dbReference type="Gene3D" id="3.90.25.10">
    <property type="entry name" value="UDP-galactose 4-epimerase, domain 1"/>
    <property type="match status" value="1"/>
</dbReference>
<name>A0A3B1BS96_9ZZZZ</name>
<gene>
    <name evidence="2" type="ORF">MNBD_GAMMA24-909</name>
</gene>
<dbReference type="InterPro" id="IPR005913">
    <property type="entry name" value="dTDP_dehydrorham_reduct"/>
</dbReference>
<dbReference type="EC" id="1.1.1.133" evidence="2"/>
<reference evidence="2" key="1">
    <citation type="submission" date="2018-06" db="EMBL/GenBank/DDBJ databases">
        <authorList>
            <person name="Zhirakovskaya E."/>
        </authorList>
    </citation>
    <scope>NUCLEOTIDE SEQUENCE</scope>
</reference>
<dbReference type="InterPro" id="IPR029903">
    <property type="entry name" value="RmlD-like-bd"/>
</dbReference>
<sequence length="302" mass="33719">MAKPNKLPRQRTMKILITGAGGQLGHEILHMLQNKGVKAIGIGRKDVDFSQPQQVAAYIASQRADWVINCAAYTQVDKAEDDAELAFRVNRDAAKAVAEGVQSYAGRLLQVSTDFIFDGKQSHPYRENDKAAPLGIYGQSKWEGEQAVRKILPQAIILRTAWVYGAHGNNFVKTILRLASEREELGIIDEQVGNPSWTFDISQVMYALIEKDCAGIYHFSNEGAASWYDFALAIVEEAQSLGFAFKIRTVNPIPTHAYPTPAARPAYSVLSKEKIRAEINYKIPHWRESLKTMLQELRETGV</sequence>
<feature type="domain" description="RmlD-like substrate binding" evidence="1">
    <location>
        <begin position="13"/>
        <end position="298"/>
    </location>
</feature>
<dbReference type="EMBL" id="UOFZ01000121">
    <property type="protein sequence ID" value="VAX13540.1"/>
    <property type="molecule type" value="Genomic_DNA"/>
</dbReference>
<dbReference type="GO" id="GO:0008831">
    <property type="term" value="F:dTDP-4-dehydrorhamnose reductase activity"/>
    <property type="evidence" value="ECO:0007669"/>
    <property type="project" value="UniProtKB-EC"/>
</dbReference>
<protein>
    <submittedName>
        <fullName evidence="2">dTDP-4-dehydrorhamnose reductase</fullName>
        <ecNumber evidence="2">1.1.1.133</ecNumber>
    </submittedName>
</protein>
<accession>A0A3B1BS96</accession>
<dbReference type="SUPFAM" id="SSF51735">
    <property type="entry name" value="NAD(P)-binding Rossmann-fold domains"/>
    <property type="match status" value="1"/>
</dbReference>
<dbReference type="Gene3D" id="3.40.50.720">
    <property type="entry name" value="NAD(P)-binding Rossmann-like Domain"/>
    <property type="match status" value="1"/>
</dbReference>
<evidence type="ECO:0000259" key="1">
    <source>
        <dbReference type="Pfam" id="PF04321"/>
    </source>
</evidence>
<dbReference type="GO" id="GO:0019305">
    <property type="term" value="P:dTDP-rhamnose biosynthetic process"/>
    <property type="evidence" value="ECO:0007669"/>
    <property type="project" value="TreeGrafter"/>
</dbReference>
<dbReference type="CDD" id="cd05254">
    <property type="entry name" value="dTDP_HR_like_SDR_e"/>
    <property type="match status" value="1"/>
</dbReference>
<dbReference type="GO" id="GO:0005829">
    <property type="term" value="C:cytosol"/>
    <property type="evidence" value="ECO:0007669"/>
    <property type="project" value="TreeGrafter"/>
</dbReference>
<dbReference type="PANTHER" id="PTHR10491">
    <property type="entry name" value="DTDP-4-DEHYDRORHAMNOSE REDUCTASE"/>
    <property type="match status" value="1"/>
</dbReference>
<keyword evidence="2" id="KW-0560">Oxidoreductase</keyword>
<proteinExistence type="predicted"/>
<dbReference type="NCBIfam" id="TIGR01214">
    <property type="entry name" value="rmlD"/>
    <property type="match status" value="1"/>
</dbReference>